<dbReference type="Proteomes" id="UP000036270">
    <property type="component" value="Unassembled WGS sequence"/>
</dbReference>
<organism evidence="2 3">
    <name type="scientific">Muribacter muris</name>
    <dbReference type="NCBI Taxonomy" id="67855"/>
    <lineage>
        <taxon>Bacteria</taxon>
        <taxon>Pseudomonadati</taxon>
        <taxon>Pseudomonadota</taxon>
        <taxon>Gammaproteobacteria</taxon>
        <taxon>Pasteurellales</taxon>
        <taxon>Pasteurellaceae</taxon>
        <taxon>Muribacter</taxon>
    </lineage>
</organism>
<reference evidence="2 3" key="1">
    <citation type="submission" date="2014-12" db="EMBL/GenBank/DDBJ databases">
        <title>Reclassification of Actinobacillus muris as Muribacter muris.</title>
        <authorList>
            <person name="Christensen H."/>
            <person name="Nicklas W."/>
            <person name="Bisgaard M."/>
        </authorList>
    </citation>
    <scope>NUCLEOTIDE SEQUENCE [LARGE SCALE GENOMIC DNA]</scope>
    <source>
        <strain evidence="2 3">Ackerman80-443D</strain>
    </source>
</reference>
<evidence type="ECO:0000313" key="3">
    <source>
        <dbReference type="Proteomes" id="UP000036270"/>
    </source>
</evidence>
<protein>
    <recommendedName>
        <fullName evidence="4">Lipoprotein</fullName>
    </recommendedName>
</protein>
<dbReference type="PATRIC" id="fig|67855.3.peg.1936"/>
<gene>
    <name evidence="2" type="ORF">RO21_09200</name>
</gene>
<dbReference type="EMBL" id="JWIZ01000061">
    <property type="protein sequence ID" value="KMK50893.1"/>
    <property type="molecule type" value="Genomic_DNA"/>
</dbReference>
<dbReference type="AlphaFoldDB" id="A0A0J5P332"/>
<feature type="signal peptide" evidence="1">
    <location>
        <begin position="1"/>
        <end position="26"/>
    </location>
</feature>
<evidence type="ECO:0008006" key="4">
    <source>
        <dbReference type="Google" id="ProtNLM"/>
    </source>
</evidence>
<name>A0A0J5P332_9PAST</name>
<dbReference type="RefSeq" id="WP_047977493.1">
    <property type="nucleotide sequence ID" value="NZ_JWIZ01000061.1"/>
</dbReference>
<dbReference type="PROSITE" id="PS51257">
    <property type="entry name" value="PROKAR_LIPOPROTEIN"/>
    <property type="match status" value="1"/>
</dbReference>
<dbReference type="InterPro" id="IPR005619">
    <property type="entry name" value="Uncharacterised_YajG"/>
</dbReference>
<proteinExistence type="predicted"/>
<evidence type="ECO:0000256" key="1">
    <source>
        <dbReference type="SAM" id="SignalP"/>
    </source>
</evidence>
<sequence length="195" mass="21380">MKSMSKITLVALTLSAALLTGCQSQSNTLTFSTPSPTATFNTYNQTAIVNVITQDQRPSSEVASYTNGGNVTRLNAMPEVAQMFQQAMQQNLNRKGFKVVEGASNANVTVNIKKFFADVEQGNLRHKITANINVEIAVQGIRGNFTKNFNTSRSYEGAFGADNGNIQKVLEEAYQDSIRSIYNDNEIGQAIHQFK</sequence>
<evidence type="ECO:0000313" key="2">
    <source>
        <dbReference type="EMBL" id="KMK50893.1"/>
    </source>
</evidence>
<dbReference type="Pfam" id="PF03923">
    <property type="entry name" value="Lipoprotein_16"/>
    <property type="match status" value="1"/>
</dbReference>
<keyword evidence="3" id="KW-1185">Reference proteome</keyword>
<comment type="caution">
    <text evidence="2">The sequence shown here is derived from an EMBL/GenBank/DDBJ whole genome shotgun (WGS) entry which is preliminary data.</text>
</comment>
<keyword evidence="1" id="KW-0732">Signal</keyword>
<accession>A0A0J5P332</accession>
<feature type="chain" id="PRO_5005262661" description="Lipoprotein" evidence="1">
    <location>
        <begin position="27"/>
        <end position="195"/>
    </location>
</feature>
<dbReference type="STRING" id="67855.RO21_09200"/>